<gene>
    <name evidence="1" type="ORF">OUZ56_019959</name>
</gene>
<keyword evidence="2" id="KW-1185">Reference proteome</keyword>
<name>A0ABQ9ZD54_9CRUS</name>
<comment type="caution">
    <text evidence="1">The sequence shown here is derived from an EMBL/GenBank/DDBJ whole genome shotgun (WGS) entry which is preliminary data.</text>
</comment>
<evidence type="ECO:0000313" key="1">
    <source>
        <dbReference type="EMBL" id="KAK4010830.1"/>
    </source>
</evidence>
<proteinExistence type="predicted"/>
<organism evidence="1 2">
    <name type="scientific">Daphnia magna</name>
    <dbReference type="NCBI Taxonomy" id="35525"/>
    <lineage>
        <taxon>Eukaryota</taxon>
        <taxon>Metazoa</taxon>
        <taxon>Ecdysozoa</taxon>
        <taxon>Arthropoda</taxon>
        <taxon>Crustacea</taxon>
        <taxon>Branchiopoda</taxon>
        <taxon>Diplostraca</taxon>
        <taxon>Cladocera</taxon>
        <taxon>Anomopoda</taxon>
        <taxon>Daphniidae</taxon>
        <taxon>Daphnia</taxon>
    </lineage>
</organism>
<sequence>MYVNPSLKVVLFQPGAYNPTKTKVMNHYSHADFHDCHPRQDHDCIDHLKARFKVWKVEQQHFPKAIFITSLCDCTTHTGFVYLKFVAPLALISKTNHFELPATSVLVCSHYRKVH</sequence>
<dbReference type="Proteomes" id="UP001234178">
    <property type="component" value="Unassembled WGS sequence"/>
</dbReference>
<reference evidence="1 2" key="1">
    <citation type="journal article" date="2023" name="Nucleic Acids Res.">
        <title>The hologenome of Daphnia magna reveals possible DNA methylation and microbiome-mediated evolution of the host genome.</title>
        <authorList>
            <person name="Chaturvedi A."/>
            <person name="Li X."/>
            <person name="Dhandapani V."/>
            <person name="Marshall H."/>
            <person name="Kissane S."/>
            <person name="Cuenca-Cambronero M."/>
            <person name="Asole G."/>
            <person name="Calvet F."/>
            <person name="Ruiz-Romero M."/>
            <person name="Marangio P."/>
            <person name="Guigo R."/>
            <person name="Rago D."/>
            <person name="Mirbahai L."/>
            <person name="Eastwood N."/>
            <person name="Colbourne J.K."/>
            <person name="Zhou J."/>
            <person name="Mallon E."/>
            <person name="Orsini L."/>
        </authorList>
    </citation>
    <scope>NUCLEOTIDE SEQUENCE [LARGE SCALE GENOMIC DNA]</scope>
    <source>
        <strain evidence="1">LRV0_1</strain>
    </source>
</reference>
<protein>
    <submittedName>
        <fullName evidence="1">Uncharacterized protein</fullName>
    </submittedName>
</protein>
<evidence type="ECO:0000313" key="2">
    <source>
        <dbReference type="Proteomes" id="UP001234178"/>
    </source>
</evidence>
<dbReference type="EMBL" id="JAOYFB010000003">
    <property type="protein sequence ID" value="KAK4010830.1"/>
    <property type="molecule type" value="Genomic_DNA"/>
</dbReference>
<accession>A0ABQ9ZD54</accession>